<proteinExistence type="predicted"/>
<feature type="domain" description="Peptidase M15C" evidence="1">
    <location>
        <begin position="96"/>
        <end position="170"/>
    </location>
</feature>
<dbReference type="Pfam" id="PF13539">
    <property type="entry name" value="Peptidase_M15_4"/>
    <property type="match status" value="1"/>
</dbReference>
<dbReference type="AlphaFoldDB" id="A0A1F7W623"/>
<evidence type="ECO:0000313" key="3">
    <source>
        <dbReference type="Proteomes" id="UP000177331"/>
    </source>
</evidence>
<comment type="caution">
    <text evidence="2">The sequence shown here is derived from an EMBL/GenBank/DDBJ whole genome shotgun (WGS) entry which is preliminary data.</text>
</comment>
<protein>
    <recommendedName>
        <fullName evidence="1">Peptidase M15C domain-containing protein</fullName>
    </recommendedName>
</protein>
<dbReference type="GO" id="GO:0008233">
    <property type="term" value="F:peptidase activity"/>
    <property type="evidence" value="ECO:0007669"/>
    <property type="project" value="InterPro"/>
</dbReference>
<dbReference type="InterPro" id="IPR009045">
    <property type="entry name" value="Zn_M74/Hedgehog-like"/>
</dbReference>
<dbReference type="InterPro" id="IPR039561">
    <property type="entry name" value="Peptidase_M15C"/>
</dbReference>
<name>A0A1F7W623_9BACT</name>
<accession>A0A1F7W623</accession>
<reference evidence="2 3" key="1">
    <citation type="journal article" date="2016" name="Nat. Commun.">
        <title>Thousands of microbial genomes shed light on interconnected biogeochemical processes in an aquifer system.</title>
        <authorList>
            <person name="Anantharaman K."/>
            <person name="Brown C.T."/>
            <person name="Hug L.A."/>
            <person name="Sharon I."/>
            <person name="Castelle C.J."/>
            <person name="Probst A.J."/>
            <person name="Thomas B.C."/>
            <person name="Singh A."/>
            <person name="Wilkins M.J."/>
            <person name="Karaoz U."/>
            <person name="Brodie E.L."/>
            <person name="Williams K.H."/>
            <person name="Hubbard S.S."/>
            <person name="Banfield J.F."/>
        </authorList>
    </citation>
    <scope>NUCLEOTIDE SEQUENCE [LARGE SCALE GENOMIC DNA]</scope>
</reference>
<dbReference type="Gene3D" id="3.30.1380.10">
    <property type="match status" value="1"/>
</dbReference>
<evidence type="ECO:0000313" key="2">
    <source>
        <dbReference type="EMBL" id="OGL98219.1"/>
    </source>
</evidence>
<dbReference type="SUPFAM" id="SSF55166">
    <property type="entry name" value="Hedgehog/DD-peptidase"/>
    <property type="match status" value="1"/>
</dbReference>
<dbReference type="EMBL" id="MGFD01000030">
    <property type="protein sequence ID" value="OGL98219.1"/>
    <property type="molecule type" value="Genomic_DNA"/>
</dbReference>
<dbReference type="STRING" id="1802421.A2318_01235"/>
<dbReference type="Proteomes" id="UP000177331">
    <property type="component" value="Unassembled WGS sequence"/>
</dbReference>
<gene>
    <name evidence="2" type="ORF">A2318_01235</name>
</gene>
<sequence>MTLIEALNGTLAPDNIRLQMVLLSIPYWGFDEQEHVGQLVVCNDLANEVREIFRIIFEAKFPIEKMIPISKYNWSDERSTDDNNSSAFNYRPIHLTNRLSIHSFGRAIDINPMQNPYIAIDGSVHPETSTYNPLQPGTILDGDIVVRTFEQFGWEWGGRWTDRKDYQHFQKNEVHS</sequence>
<organism evidence="2 3">
    <name type="scientific">Candidatus Uhrbacteria bacterium RIFOXYB2_FULL_45_11</name>
    <dbReference type="NCBI Taxonomy" id="1802421"/>
    <lineage>
        <taxon>Bacteria</taxon>
        <taxon>Candidatus Uhriibacteriota</taxon>
    </lineage>
</organism>
<evidence type="ECO:0000259" key="1">
    <source>
        <dbReference type="Pfam" id="PF13539"/>
    </source>
</evidence>